<dbReference type="PANTHER" id="PTHR10252:SF54">
    <property type="entry name" value="CHROMATIN ACCESSIBILITY COMPLEX PROTEIN 1"/>
    <property type="match status" value="1"/>
</dbReference>
<dbReference type="GO" id="GO:0006338">
    <property type="term" value="P:chromatin remodeling"/>
    <property type="evidence" value="ECO:0007669"/>
    <property type="project" value="TreeGrafter"/>
</dbReference>
<dbReference type="Pfam" id="PF00808">
    <property type="entry name" value="CBFD_NFYB_HMF"/>
    <property type="match status" value="1"/>
</dbReference>
<accession>A0A2Y9JAB0</accession>
<dbReference type="GO" id="GO:0046982">
    <property type="term" value="F:protein heterodimerization activity"/>
    <property type="evidence" value="ECO:0007669"/>
    <property type="project" value="InterPro"/>
</dbReference>
<dbReference type="InterPro" id="IPR009072">
    <property type="entry name" value="Histone-fold"/>
</dbReference>
<evidence type="ECO:0000256" key="2">
    <source>
        <dbReference type="ARBA" id="ARBA00022553"/>
    </source>
</evidence>
<name>A0A2Y9JAB0_ENHLU</name>
<evidence type="ECO:0000256" key="4">
    <source>
        <dbReference type="ARBA" id="ARBA00022695"/>
    </source>
</evidence>
<dbReference type="CDD" id="cd22924">
    <property type="entry name" value="HFD_CHRAC1-like"/>
    <property type="match status" value="1"/>
</dbReference>
<dbReference type="GO" id="GO:0003677">
    <property type="term" value="F:DNA binding"/>
    <property type="evidence" value="ECO:0007669"/>
    <property type="project" value="UniProtKB-KW"/>
</dbReference>
<keyword evidence="2" id="KW-0597">Phosphoprotein</keyword>
<dbReference type="InterPro" id="IPR003958">
    <property type="entry name" value="CBFA_NFYB_domain"/>
</dbReference>
<gene>
    <name evidence="16" type="primary">LOC111146610</name>
</gene>
<keyword evidence="4" id="KW-0548">Nucleotidyltransferase</keyword>
<keyword evidence="5" id="KW-0007">Acetylation</keyword>
<dbReference type="Proteomes" id="UP000248482">
    <property type="component" value="Unplaced"/>
</dbReference>
<evidence type="ECO:0000256" key="8">
    <source>
        <dbReference type="ARBA" id="ARBA00023242"/>
    </source>
</evidence>
<dbReference type="GO" id="GO:0006261">
    <property type="term" value="P:DNA-templated DNA replication"/>
    <property type="evidence" value="ECO:0007669"/>
    <property type="project" value="TreeGrafter"/>
</dbReference>
<evidence type="ECO:0000313" key="16">
    <source>
        <dbReference type="RefSeq" id="XP_022357947.1"/>
    </source>
</evidence>
<feature type="region of interest" description="Disordered" evidence="13">
    <location>
        <begin position="109"/>
        <end position="131"/>
    </location>
</feature>
<dbReference type="Gene3D" id="1.10.20.10">
    <property type="entry name" value="Histone, subunit A"/>
    <property type="match status" value="1"/>
</dbReference>
<dbReference type="OrthoDB" id="1291358at2759"/>
<sequence>MADAVAGRDKCGEPRLVSLPLSRIRVIMKSSPEVSSINQEALVLTAKATELFVQHLAACSYRRGSGRERKALTYTDLSKTAEELETFQFLADILPKKILASKYLKMLKEKRDEDEEENDSGDGNDGDEAES</sequence>
<reference evidence="16" key="1">
    <citation type="submission" date="2025-08" db="UniProtKB">
        <authorList>
            <consortium name="RefSeq"/>
        </authorList>
    </citation>
    <scope>IDENTIFICATION</scope>
    <source>
        <tissue evidence="16">Blood</tissue>
    </source>
</reference>
<dbReference type="FunFam" id="1.10.20.10:FF:000048">
    <property type="entry name" value="Chromatin accessibility complex subunit 1"/>
    <property type="match status" value="1"/>
</dbReference>
<keyword evidence="15" id="KW-1185">Reference proteome</keyword>
<comment type="subunit">
    <text evidence="10">Heterodimer with POLE3; binds to DNA. Component of the CHRAC ISWI chromatin remodeling complex at least composed of SMARCA5/SNF2H, BAZ1A/ACF1, CHRAC1 and POLE3; the complex preferentially binds DNA through the CHRAC1-POLE3 heterodimer and possesses ATP-dependent nucleosome-remodeling activity. Within the complex, the heterodimer with POLE3 interacts with SMARCA5/SNF2H; the interaction is direct and enhances nucleosome sliding activity by the SMARCA5/SNF2H and BAZ1A/ACF1 interaction. Within the complex, the heterodimer with POLE3 interacts with BAZ1A/ACF1; the interactions are direct.</text>
</comment>
<evidence type="ECO:0000256" key="7">
    <source>
        <dbReference type="ARBA" id="ARBA00023125"/>
    </source>
</evidence>
<dbReference type="CTD" id="54108"/>
<evidence type="ECO:0000256" key="12">
    <source>
        <dbReference type="ARBA" id="ARBA00083235"/>
    </source>
</evidence>
<keyword evidence="3" id="KW-0808">Transferase</keyword>
<evidence type="ECO:0000256" key="5">
    <source>
        <dbReference type="ARBA" id="ARBA00022990"/>
    </source>
</evidence>
<feature type="domain" description="Transcription factor CBF/NF-Y/archaeal histone" evidence="14">
    <location>
        <begin position="18"/>
        <end position="79"/>
    </location>
</feature>
<dbReference type="SUPFAM" id="SSF47113">
    <property type="entry name" value="Histone-fold"/>
    <property type="match status" value="1"/>
</dbReference>
<evidence type="ECO:0000256" key="10">
    <source>
        <dbReference type="ARBA" id="ARBA00062516"/>
    </source>
</evidence>
<dbReference type="PANTHER" id="PTHR10252">
    <property type="entry name" value="HISTONE-LIKE TRANSCRIPTION FACTOR CCAAT-RELATED"/>
    <property type="match status" value="1"/>
</dbReference>
<evidence type="ECO:0000256" key="3">
    <source>
        <dbReference type="ARBA" id="ARBA00022679"/>
    </source>
</evidence>
<dbReference type="GeneID" id="111146610"/>
<dbReference type="AlphaFoldDB" id="A0A2Y9JAB0"/>
<comment type="subcellular location">
    <subcellularLocation>
        <location evidence="1">Nucleus</location>
    </subcellularLocation>
</comment>
<evidence type="ECO:0000256" key="11">
    <source>
        <dbReference type="ARBA" id="ARBA00071805"/>
    </source>
</evidence>
<dbReference type="GO" id="GO:0008623">
    <property type="term" value="C:CHRAC"/>
    <property type="evidence" value="ECO:0007669"/>
    <property type="project" value="TreeGrafter"/>
</dbReference>
<evidence type="ECO:0000256" key="9">
    <source>
        <dbReference type="ARBA" id="ARBA00059032"/>
    </source>
</evidence>
<protein>
    <recommendedName>
        <fullName evidence="11">Chromatin accessibility complex protein 1</fullName>
    </recommendedName>
    <alternativeName>
        <fullName evidence="12">DNA polymerase epsilon subunit p15</fullName>
    </alternativeName>
</protein>
<keyword evidence="8" id="KW-0539">Nucleus</keyword>
<proteinExistence type="predicted"/>
<comment type="function">
    <text evidence="9">Forms a complex with DNA polymerase epsilon subunit POLE3 and binds naked DNA, which is then incorporated into chromatin, aided by the nucleosome remodeling activity of ISWI/SNF2H and ACF1. Does not enhance nucleosome sliding activity of the ACF-5 ISWI chromatin remodeling complex.</text>
</comment>
<evidence type="ECO:0000256" key="1">
    <source>
        <dbReference type="ARBA" id="ARBA00004123"/>
    </source>
</evidence>
<dbReference type="InterPro" id="IPR050568">
    <property type="entry name" value="Transcr_DNA_Rep_Reg"/>
</dbReference>
<evidence type="ECO:0000256" key="13">
    <source>
        <dbReference type="SAM" id="MobiDB-lite"/>
    </source>
</evidence>
<dbReference type="KEGG" id="elk:111146610"/>
<dbReference type="STRING" id="391180.A0A2Y9JAB0"/>
<organism evidence="15 16">
    <name type="scientific">Enhydra lutris kenyoni</name>
    <name type="common">northern sea otter</name>
    <dbReference type="NCBI Taxonomy" id="391180"/>
    <lineage>
        <taxon>Eukaryota</taxon>
        <taxon>Metazoa</taxon>
        <taxon>Chordata</taxon>
        <taxon>Craniata</taxon>
        <taxon>Vertebrata</taxon>
        <taxon>Euteleostomi</taxon>
        <taxon>Mammalia</taxon>
        <taxon>Eutheria</taxon>
        <taxon>Laurasiatheria</taxon>
        <taxon>Carnivora</taxon>
        <taxon>Caniformia</taxon>
        <taxon>Musteloidea</taxon>
        <taxon>Mustelidae</taxon>
        <taxon>Lutrinae</taxon>
        <taxon>Enhydra</taxon>
    </lineage>
</organism>
<dbReference type="RefSeq" id="XP_022357947.1">
    <property type="nucleotide sequence ID" value="XM_022502239.1"/>
</dbReference>
<keyword evidence="7" id="KW-0238">DNA-binding</keyword>
<keyword evidence="6" id="KW-0175">Coiled coil</keyword>
<evidence type="ECO:0000313" key="15">
    <source>
        <dbReference type="Proteomes" id="UP000248482"/>
    </source>
</evidence>
<evidence type="ECO:0000256" key="6">
    <source>
        <dbReference type="ARBA" id="ARBA00023054"/>
    </source>
</evidence>
<evidence type="ECO:0000259" key="14">
    <source>
        <dbReference type="Pfam" id="PF00808"/>
    </source>
</evidence>
<feature type="compositionally biased region" description="Acidic residues" evidence="13">
    <location>
        <begin position="112"/>
        <end position="131"/>
    </location>
</feature>
<dbReference type="GO" id="GO:0016779">
    <property type="term" value="F:nucleotidyltransferase activity"/>
    <property type="evidence" value="ECO:0007669"/>
    <property type="project" value="UniProtKB-KW"/>
</dbReference>